<sequence>MDGITIFTILYIALSVYIYNVYASFIRHGICVKN</sequence>
<keyword evidence="1" id="KW-0472">Membrane</keyword>
<evidence type="ECO:0000313" key="2">
    <source>
        <dbReference type="EMBL" id="QHT31624.1"/>
    </source>
</evidence>
<dbReference type="EMBL" id="MN738924">
    <property type="protein sequence ID" value="QHT31624.1"/>
    <property type="molecule type" value="Genomic_DNA"/>
</dbReference>
<organism evidence="2">
    <name type="scientific">viral metagenome</name>
    <dbReference type="NCBI Taxonomy" id="1070528"/>
    <lineage>
        <taxon>unclassified sequences</taxon>
        <taxon>metagenomes</taxon>
        <taxon>organismal metagenomes</taxon>
    </lineage>
</organism>
<keyword evidence="1" id="KW-1133">Transmembrane helix</keyword>
<accession>A0A6C0ER00</accession>
<protein>
    <submittedName>
        <fullName evidence="2">Uncharacterized protein</fullName>
    </submittedName>
</protein>
<dbReference type="AlphaFoldDB" id="A0A6C0ER00"/>
<keyword evidence="1" id="KW-0812">Transmembrane</keyword>
<feature type="transmembrane region" description="Helical" evidence="1">
    <location>
        <begin position="6"/>
        <end position="25"/>
    </location>
</feature>
<name>A0A6C0ER00_9ZZZZ</name>
<proteinExistence type="predicted"/>
<evidence type="ECO:0000256" key="1">
    <source>
        <dbReference type="SAM" id="Phobius"/>
    </source>
</evidence>
<reference evidence="2" key="1">
    <citation type="journal article" date="2020" name="Nature">
        <title>Giant virus diversity and host interactions through global metagenomics.</title>
        <authorList>
            <person name="Schulz F."/>
            <person name="Roux S."/>
            <person name="Paez-Espino D."/>
            <person name="Jungbluth S."/>
            <person name="Walsh D.A."/>
            <person name="Denef V.J."/>
            <person name="McMahon K.D."/>
            <person name="Konstantinidis K.T."/>
            <person name="Eloe-Fadrosh E.A."/>
            <person name="Kyrpides N.C."/>
            <person name="Woyke T."/>
        </authorList>
    </citation>
    <scope>NUCLEOTIDE SEQUENCE</scope>
    <source>
        <strain evidence="2">GVMAG-M-3300009155-48</strain>
    </source>
</reference>